<dbReference type="GO" id="GO:0047456">
    <property type="term" value="F:2-methylisocitrate dehydratase activity"/>
    <property type="evidence" value="ECO:0007669"/>
    <property type="project" value="TreeGrafter"/>
</dbReference>
<dbReference type="PROSITE" id="PS00450">
    <property type="entry name" value="ACONITASE_1"/>
    <property type="match status" value="1"/>
</dbReference>
<evidence type="ECO:0000256" key="2">
    <source>
        <dbReference type="ARBA" id="ARBA00023004"/>
    </source>
</evidence>
<dbReference type="InterPro" id="IPR015932">
    <property type="entry name" value="Aconitase_dom2"/>
</dbReference>
<feature type="non-terminal residue" evidence="5">
    <location>
        <position position="1"/>
    </location>
</feature>
<dbReference type="PROSITE" id="PS01244">
    <property type="entry name" value="ACONITASE_2"/>
    <property type="match status" value="1"/>
</dbReference>
<feature type="domain" description="Aconitase/3-isopropylmalate dehydratase large subunit alpha/beta/alpha" evidence="4">
    <location>
        <begin position="120"/>
        <end position="241"/>
    </location>
</feature>
<evidence type="ECO:0000259" key="4">
    <source>
        <dbReference type="Pfam" id="PF00330"/>
    </source>
</evidence>
<name>A0A382Q2B7_9ZZZZ</name>
<dbReference type="InterPro" id="IPR018136">
    <property type="entry name" value="Aconitase_4Fe-4S_BS"/>
</dbReference>
<dbReference type="EMBL" id="UINC01111454">
    <property type="protein sequence ID" value="SVC79689.1"/>
    <property type="molecule type" value="Genomic_DNA"/>
</dbReference>
<dbReference type="Pfam" id="PF00330">
    <property type="entry name" value="Aconitase"/>
    <property type="match status" value="1"/>
</dbReference>
<keyword evidence="3" id="KW-0411">Iron-sulfur</keyword>
<dbReference type="GO" id="GO:0019629">
    <property type="term" value="P:propionate catabolic process, 2-methylcitrate cycle"/>
    <property type="evidence" value="ECO:0007669"/>
    <property type="project" value="TreeGrafter"/>
</dbReference>
<reference evidence="5" key="1">
    <citation type="submission" date="2018-05" db="EMBL/GenBank/DDBJ databases">
        <authorList>
            <person name="Lanie J.A."/>
            <person name="Ng W.-L."/>
            <person name="Kazmierczak K.M."/>
            <person name="Andrzejewski T.M."/>
            <person name="Davidsen T.M."/>
            <person name="Wayne K.J."/>
            <person name="Tettelin H."/>
            <person name="Glass J.I."/>
            <person name="Rusch D."/>
            <person name="Podicherti R."/>
            <person name="Tsui H.-C.T."/>
            <person name="Winkler M.E."/>
        </authorList>
    </citation>
    <scope>NUCLEOTIDE SEQUENCE</scope>
</reference>
<dbReference type="GO" id="GO:0006099">
    <property type="term" value="P:tricarboxylic acid cycle"/>
    <property type="evidence" value="ECO:0007669"/>
    <property type="project" value="TreeGrafter"/>
</dbReference>
<dbReference type="InterPro" id="IPR015931">
    <property type="entry name" value="Acnase/IPM_dHydase_lsu_aba_1/3"/>
</dbReference>
<keyword evidence="1" id="KW-0479">Metal-binding</keyword>
<gene>
    <name evidence="5" type="ORF">METZ01_LOCUS332543</name>
</gene>
<dbReference type="Gene3D" id="3.40.1060.10">
    <property type="entry name" value="Aconitase, Domain 2"/>
    <property type="match status" value="1"/>
</dbReference>
<evidence type="ECO:0000313" key="5">
    <source>
        <dbReference type="EMBL" id="SVC79689.1"/>
    </source>
</evidence>
<dbReference type="InterPro" id="IPR036008">
    <property type="entry name" value="Aconitase_4Fe-4S_dom"/>
</dbReference>
<protein>
    <recommendedName>
        <fullName evidence="4">Aconitase/3-isopropylmalate dehydratase large subunit alpha/beta/alpha domain-containing protein</fullName>
    </recommendedName>
</protein>
<accession>A0A382Q2B7</accession>
<proteinExistence type="predicted"/>
<dbReference type="GO" id="GO:0005829">
    <property type="term" value="C:cytosol"/>
    <property type="evidence" value="ECO:0007669"/>
    <property type="project" value="TreeGrafter"/>
</dbReference>
<evidence type="ECO:0000256" key="3">
    <source>
        <dbReference type="ARBA" id="ARBA00023014"/>
    </source>
</evidence>
<dbReference type="InterPro" id="IPR001030">
    <property type="entry name" value="Acoase/IPM_deHydtase_lsu_aba"/>
</dbReference>
<dbReference type="SUPFAM" id="SSF53732">
    <property type="entry name" value="Aconitase iron-sulfur domain"/>
    <property type="match status" value="1"/>
</dbReference>
<sequence>KIMEIEGLPNLKLEQAFELTDATAERSCAGSTILLSNETVEEYLRSNICLLEKMIESNYEDSKSILRRINDMKNWLKNPKLIQPDANATYEETIEIDLSRVKEPIVACPNDPDNVKEISEVANTKIDEVFIGSCMTNIGHYRAEAKILEGAGKIKSKLWICPPTKMDEETLKKEGYYKIFEDCGANLELPGCSLCMGNQARVDDEAIVFSTSTRNFDNRLGKNAQVFLGSAELAAVCALFGKIPTIKEYKDITKNKIDPYSKELYRYLQFDEIKNFSLSK</sequence>
<evidence type="ECO:0000256" key="1">
    <source>
        <dbReference type="ARBA" id="ARBA00022723"/>
    </source>
</evidence>
<organism evidence="5">
    <name type="scientific">marine metagenome</name>
    <dbReference type="NCBI Taxonomy" id="408172"/>
    <lineage>
        <taxon>unclassified sequences</taxon>
        <taxon>metagenomes</taxon>
        <taxon>ecological metagenomes</taxon>
    </lineage>
</organism>
<dbReference type="Gene3D" id="3.30.499.10">
    <property type="entry name" value="Aconitase, domain 3"/>
    <property type="match status" value="1"/>
</dbReference>
<dbReference type="GO" id="GO:0051539">
    <property type="term" value="F:4 iron, 4 sulfur cluster binding"/>
    <property type="evidence" value="ECO:0007669"/>
    <property type="project" value="TreeGrafter"/>
</dbReference>
<keyword evidence="2" id="KW-0408">Iron</keyword>
<dbReference type="PANTHER" id="PTHR43160">
    <property type="entry name" value="ACONITATE HYDRATASE B"/>
    <property type="match status" value="1"/>
</dbReference>
<dbReference type="GO" id="GO:0003994">
    <property type="term" value="F:aconitate hydratase activity"/>
    <property type="evidence" value="ECO:0007669"/>
    <property type="project" value="TreeGrafter"/>
</dbReference>
<dbReference type="AlphaFoldDB" id="A0A382Q2B7"/>
<dbReference type="GO" id="GO:0046872">
    <property type="term" value="F:metal ion binding"/>
    <property type="evidence" value="ECO:0007669"/>
    <property type="project" value="UniProtKB-KW"/>
</dbReference>
<dbReference type="PANTHER" id="PTHR43160:SF4">
    <property type="entry name" value="ACONITATE HYDRATASE B"/>
    <property type="match status" value="1"/>
</dbReference>
<dbReference type="InterPro" id="IPR050926">
    <property type="entry name" value="Aconitase/IPM_isomerase"/>
</dbReference>